<dbReference type="AlphaFoldDB" id="A0A8H7ACX5"/>
<name>A0A8H7ACX5_9EURO</name>
<evidence type="ECO:0000313" key="2">
    <source>
        <dbReference type="EMBL" id="KAF7506805.1"/>
    </source>
</evidence>
<dbReference type="PANTHER" id="PTHR38117:SF1">
    <property type="entry name" value="DUF3074 DOMAIN-CONTAINING PROTEIN"/>
    <property type="match status" value="1"/>
</dbReference>
<proteinExistence type="predicted"/>
<comment type="caution">
    <text evidence="2">The sequence shown here is derived from an EMBL/GenBank/DDBJ whole genome shotgun (WGS) entry which is preliminary data.</text>
</comment>
<dbReference type="OrthoDB" id="3246050at2759"/>
<keyword evidence="3" id="KW-1185">Reference proteome</keyword>
<dbReference type="Proteomes" id="UP000606974">
    <property type="component" value="Unassembled WGS sequence"/>
</dbReference>
<dbReference type="EMBL" id="JAACFV010000080">
    <property type="protein sequence ID" value="KAF7506805.1"/>
    <property type="molecule type" value="Genomic_DNA"/>
</dbReference>
<evidence type="ECO:0000313" key="3">
    <source>
        <dbReference type="Proteomes" id="UP000606974"/>
    </source>
</evidence>
<dbReference type="Pfam" id="PF23155">
    <property type="entry name" value="DUF7053"/>
    <property type="match status" value="1"/>
</dbReference>
<reference evidence="2" key="1">
    <citation type="submission" date="2020-02" db="EMBL/GenBank/DDBJ databases">
        <authorList>
            <person name="Palmer J.M."/>
        </authorList>
    </citation>
    <scope>NUCLEOTIDE SEQUENCE</scope>
    <source>
        <strain evidence="2">EPUS1.4</strain>
        <tissue evidence="2">Thallus</tissue>
    </source>
</reference>
<dbReference type="PANTHER" id="PTHR38117">
    <property type="entry name" value="NACHT AND WD40 DOMAIN PROTEIN"/>
    <property type="match status" value="1"/>
</dbReference>
<organism evidence="2 3">
    <name type="scientific">Endocarpon pusillum</name>
    <dbReference type="NCBI Taxonomy" id="364733"/>
    <lineage>
        <taxon>Eukaryota</taxon>
        <taxon>Fungi</taxon>
        <taxon>Dikarya</taxon>
        <taxon>Ascomycota</taxon>
        <taxon>Pezizomycotina</taxon>
        <taxon>Eurotiomycetes</taxon>
        <taxon>Chaetothyriomycetidae</taxon>
        <taxon>Verrucariales</taxon>
        <taxon>Verrucariaceae</taxon>
        <taxon>Endocarpon</taxon>
    </lineage>
</organism>
<sequence length="212" mass="23330">MGLFHTTFTHIHTTTLKPLQPTVSELSATPRPTSEACYEAAVALLHDPSVIITLNPVVTDFEEVDSSSPSVKPLLPPLLDSALDAQPPSRSINLHRKFFRITDSKPLLGGWYNATISYHISYLRVDGGCDTVVAAPAGVSIDGSWRVSKDGASGQDEDEELILEERATVICPRIFAPFIRGTLGSTHGEMHDRFVKKWKARLSTQERKGHTR</sequence>
<evidence type="ECO:0000259" key="1">
    <source>
        <dbReference type="Pfam" id="PF23155"/>
    </source>
</evidence>
<feature type="domain" description="DUF7053" evidence="1">
    <location>
        <begin position="38"/>
        <end position="199"/>
    </location>
</feature>
<dbReference type="InterPro" id="IPR055481">
    <property type="entry name" value="DUF7053"/>
</dbReference>
<protein>
    <recommendedName>
        <fullName evidence="1">DUF7053 domain-containing protein</fullName>
    </recommendedName>
</protein>
<accession>A0A8H7ACX5</accession>
<gene>
    <name evidence="2" type="ORF">GJ744_011417</name>
</gene>